<dbReference type="InterPro" id="IPR018060">
    <property type="entry name" value="HTH_AraC"/>
</dbReference>
<sequence>MPSNGQNSAHPPTGERQIPVLQDLPRPLYARAESLSAGSWTPPHRHDWVQFSYAISGVLGVHTAEGSFFAPPQWGVWIPAGLEHQVVTSMRAEMRSLYVRTEDCGWAPERCRVLEVTPLARELIKSFCLLPVAYPQGDSHEARLVQVLLDQLARLPEVGFSLPLPRHPRLLGLCNELIENPAQLITLHDWAERLGTSEKTLMRLFQRETGLSFRGWRQRARLLSSLSALEEGDSVTNTALACGYDSTSAFIAAFKGLFGYTPGELFK</sequence>
<evidence type="ECO:0000313" key="5">
    <source>
        <dbReference type="EMBL" id="MDO7929395.1"/>
    </source>
</evidence>
<dbReference type="PANTHER" id="PTHR11019:SF159">
    <property type="entry name" value="TRANSCRIPTIONAL REGULATOR-RELATED"/>
    <property type="match status" value="1"/>
</dbReference>
<dbReference type="InterPro" id="IPR009057">
    <property type="entry name" value="Homeodomain-like_sf"/>
</dbReference>
<dbReference type="SUPFAM" id="SSF51182">
    <property type="entry name" value="RmlC-like cupins"/>
    <property type="match status" value="1"/>
</dbReference>
<accession>A0ABT9CVD5</accession>
<organism evidence="5 6">
    <name type="scientific">Pseudomonas serbiensis</name>
    <dbReference type="NCBI Taxonomy" id="3064350"/>
    <lineage>
        <taxon>Bacteria</taxon>
        <taxon>Pseudomonadati</taxon>
        <taxon>Pseudomonadota</taxon>
        <taxon>Gammaproteobacteria</taxon>
        <taxon>Pseudomonadales</taxon>
        <taxon>Pseudomonadaceae</taxon>
        <taxon>Pseudomonas</taxon>
    </lineage>
</organism>
<dbReference type="PROSITE" id="PS01124">
    <property type="entry name" value="HTH_ARAC_FAMILY_2"/>
    <property type="match status" value="1"/>
</dbReference>
<dbReference type="Proteomes" id="UP001223016">
    <property type="component" value="Unassembled WGS sequence"/>
</dbReference>
<keyword evidence="6" id="KW-1185">Reference proteome</keyword>
<dbReference type="PANTHER" id="PTHR11019">
    <property type="entry name" value="HTH-TYPE TRANSCRIPTIONAL REGULATOR NIMR"/>
    <property type="match status" value="1"/>
</dbReference>
<gene>
    <name evidence="5" type="ORF">Q6A51_21695</name>
</gene>
<keyword evidence="2" id="KW-0238">DNA-binding</keyword>
<protein>
    <submittedName>
        <fullName evidence="5">Helix-turn-helix transcriptional regulator</fullName>
    </submittedName>
</protein>
<proteinExistence type="predicted"/>
<evidence type="ECO:0000313" key="6">
    <source>
        <dbReference type="Proteomes" id="UP001223016"/>
    </source>
</evidence>
<dbReference type="Gene3D" id="2.60.120.10">
    <property type="entry name" value="Jelly Rolls"/>
    <property type="match status" value="1"/>
</dbReference>
<dbReference type="SMART" id="SM00342">
    <property type="entry name" value="HTH_ARAC"/>
    <property type="match status" value="1"/>
</dbReference>
<dbReference type="RefSeq" id="WP_236250183.1">
    <property type="nucleotide sequence ID" value="NZ_JAUQOO010000019.1"/>
</dbReference>
<evidence type="ECO:0000259" key="4">
    <source>
        <dbReference type="PROSITE" id="PS01124"/>
    </source>
</evidence>
<dbReference type="InterPro" id="IPR003313">
    <property type="entry name" value="AraC-bd"/>
</dbReference>
<dbReference type="SUPFAM" id="SSF46689">
    <property type="entry name" value="Homeodomain-like"/>
    <property type="match status" value="1"/>
</dbReference>
<keyword evidence="3" id="KW-0804">Transcription</keyword>
<dbReference type="InterPro" id="IPR014710">
    <property type="entry name" value="RmlC-like_jellyroll"/>
</dbReference>
<dbReference type="InterPro" id="IPR011051">
    <property type="entry name" value="RmlC_Cupin_sf"/>
</dbReference>
<comment type="caution">
    <text evidence="5">The sequence shown here is derived from an EMBL/GenBank/DDBJ whole genome shotgun (WGS) entry which is preliminary data.</text>
</comment>
<evidence type="ECO:0000256" key="3">
    <source>
        <dbReference type="ARBA" id="ARBA00023163"/>
    </source>
</evidence>
<dbReference type="EMBL" id="JAUQOO010000019">
    <property type="protein sequence ID" value="MDO7929395.1"/>
    <property type="molecule type" value="Genomic_DNA"/>
</dbReference>
<keyword evidence="1" id="KW-0805">Transcription regulation</keyword>
<dbReference type="CDD" id="cd06124">
    <property type="entry name" value="cupin_NimR-like_N"/>
    <property type="match status" value="1"/>
</dbReference>
<name>A0ABT9CVD5_9PSED</name>
<reference evidence="5 6" key="1">
    <citation type="submission" date="2023-07" db="EMBL/GenBank/DDBJ databases">
        <title>Identification of four novel Pseudomonas species associated with bacterial leaf spot of cucurbits.</title>
        <authorList>
            <person name="Fullem K.R."/>
        </authorList>
    </citation>
    <scope>NUCLEOTIDE SEQUENCE [LARGE SCALE GENOMIC DNA]</scope>
    <source>
        <strain evidence="5 6">KFB 138</strain>
    </source>
</reference>
<evidence type="ECO:0000256" key="1">
    <source>
        <dbReference type="ARBA" id="ARBA00023015"/>
    </source>
</evidence>
<dbReference type="Gene3D" id="1.10.10.60">
    <property type="entry name" value="Homeodomain-like"/>
    <property type="match status" value="1"/>
</dbReference>
<evidence type="ECO:0000256" key="2">
    <source>
        <dbReference type="ARBA" id="ARBA00023125"/>
    </source>
</evidence>
<dbReference type="Pfam" id="PF02311">
    <property type="entry name" value="AraC_binding"/>
    <property type="match status" value="1"/>
</dbReference>
<feature type="domain" description="HTH araC/xylS-type" evidence="4">
    <location>
        <begin position="168"/>
        <end position="267"/>
    </location>
</feature>
<dbReference type="Pfam" id="PF12833">
    <property type="entry name" value="HTH_18"/>
    <property type="match status" value="1"/>
</dbReference>